<evidence type="ECO:0000313" key="2">
    <source>
        <dbReference type="Proteomes" id="UP000236291"/>
    </source>
</evidence>
<evidence type="ECO:0000313" key="1">
    <source>
        <dbReference type="EMBL" id="PNX85228.1"/>
    </source>
</evidence>
<dbReference type="EMBL" id="ASHM01048259">
    <property type="protein sequence ID" value="PNX85228.1"/>
    <property type="molecule type" value="Genomic_DNA"/>
</dbReference>
<name>A0A2K3M362_TRIPR</name>
<accession>A0A2K3M362</accession>
<reference evidence="1 2" key="2">
    <citation type="journal article" date="2017" name="Front. Plant Sci.">
        <title>Gene Classification and Mining of Molecular Markers Useful in Red Clover (Trifolium pratense) Breeding.</title>
        <authorList>
            <person name="Istvanek J."/>
            <person name="Dluhosova J."/>
            <person name="Dluhos P."/>
            <person name="Patkova L."/>
            <person name="Nedelnik J."/>
            <person name="Repkova J."/>
        </authorList>
    </citation>
    <scope>NUCLEOTIDE SEQUENCE [LARGE SCALE GENOMIC DNA]</scope>
    <source>
        <strain evidence="2">cv. Tatra</strain>
        <tissue evidence="1">Young leaves</tissue>
    </source>
</reference>
<comment type="caution">
    <text evidence="1">The sequence shown here is derived from an EMBL/GenBank/DDBJ whole genome shotgun (WGS) entry which is preliminary data.</text>
</comment>
<dbReference type="Proteomes" id="UP000236291">
    <property type="component" value="Unassembled WGS sequence"/>
</dbReference>
<protein>
    <submittedName>
        <fullName evidence="1">F-box family protein</fullName>
    </submittedName>
</protein>
<proteinExistence type="predicted"/>
<dbReference type="AlphaFoldDB" id="A0A2K3M362"/>
<reference evidence="1 2" key="1">
    <citation type="journal article" date="2014" name="Am. J. Bot.">
        <title>Genome assembly and annotation for red clover (Trifolium pratense; Fabaceae).</title>
        <authorList>
            <person name="Istvanek J."/>
            <person name="Jaros M."/>
            <person name="Krenek A."/>
            <person name="Repkova J."/>
        </authorList>
    </citation>
    <scope>NUCLEOTIDE SEQUENCE [LARGE SCALE GENOMIC DNA]</scope>
    <source>
        <strain evidence="2">cv. Tatra</strain>
        <tissue evidence="1">Young leaves</tissue>
    </source>
</reference>
<organism evidence="1 2">
    <name type="scientific">Trifolium pratense</name>
    <name type="common">Red clover</name>
    <dbReference type="NCBI Taxonomy" id="57577"/>
    <lineage>
        <taxon>Eukaryota</taxon>
        <taxon>Viridiplantae</taxon>
        <taxon>Streptophyta</taxon>
        <taxon>Embryophyta</taxon>
        <taxon>Tracheophyta</taxon>
        <taxon>Spermatophyta</taxon>
        <taxon>Magnoliopsida</taxon>
        <taxon>eudicotyledons</taxon>
        <taxon>Gunneridae</taxon>
        <taxon>Pentapetalae</taxon>
        <taxon>rosids</taxon>
        <taxon>fabids</taxon>
        <taxon>Fabales</taxon>
        <taxon>Fabaceae</taxon>
        <taxon>Papilionoideae</taxon>
        <taxon>50 kb inversion clade</taxon>
        <taxon>NPAAA clade</taxon>
        <taxon>Hologalegina</taxon>
        <taxon>IRL clade</taxon>
        <taxon>Trifolieae</taxon>
        <taxon>Trifolium</taxon>
    </lineage>
</organism>
<sequence length="106" mass="12293">MHILFRYLNLPCFEILSLDPDLFKVKLPSLRNLKSLKVELKPRPLGLSSYVRKEVVFKYKSRKEAHKILLKEADEPFVIIPKGVVNFLLQNSPSAEVDIIDYRGPQ</sequence>
<gene>
    <name evidence="1" type="ORF">L195_g041295</name>
</gene>